<name>A0ABP9C4F2_9ACTN</name>
<feature type="domain" description="VOC" evidence="1">
    <location>
        <begin position="1"/>
        <end position="121"/>
    </location>
</feature>
<accession>A0ABP9C4F2</accession>
<evidence type="ECO:0000313" key="3">
    <source>
        <dbReference type="Proteomes" id="UP001500839"/>
    </source>
</evidence>
<dbReference type="Gene3D" id="3.10.180.10">
    <property type="entry name" value="2,3-Dihydroxybiphenyl 1,2-Dioxygenase, domain 1"/>
    <property type="match status" value="1"/>
</dbReference>
<comment type="caution">
    <text evidence="2">The sequence shown here is derived from an EMBL/GenBank/DDBJ whole genome shotgun (WGS) entry which is preliminary data.</text>
</comment>
<sequence>MIFPNLPVADVAKAREFWTVLGFGFNESFSDDRAACLVINDLAPVMLLRQDFFHGFHDAAPRSGTETILAFDAPDRAGVDELCAKAAAAGATRTEWRMDDGPMYAGAFRDLDGHRWEVLHMGM</sequence>
<dbReference type="InterPro" id="IPR053863">
    <property type="entry name" value="Glyoxy/Ble-like_N"/>
</dbReference>
<reference evidence="3" key="1">
    <citation type="journal article" date="2019" name="Int. J. Syst. Evol. Microbiol.">
        <title>The Global Catalogue of Microorganisms (GCM) 10K type strain sequencing project: providing services to taxonomists for standard genome sequencing and annotation.</title>
        <authorList>
            <consortium name="The Broad Institute Genomics Platform"/>
            <consortium name="The Broad Institute Genome Sequencing Center for Infectious Disease"/>
            <person name="Wu L."/>
            <person name="Ma J."/>
        </authorList>
    </citation>
    <scope>NUCLEOTIDE SEQUENCE [LARGE SCALE GENOMIC DNA]</scope>
    <source>
        <strain evidence="3">JCM 18542</strain>
    </source>
</reference>
<keyword evidence="3" id="KW-1185">Reference proteome</keyword>
<proteinExistence type="predicted"/>
<dbReference type="EMBL" id="BAABKQ010000001">
    <property type="protein sequence ID" value="GAA4803490.1"/>
    <property type="molecule type" value="Genomic_DNA"/>
</dbReference>
<dbReference type="Pfam" id="PF22677">
    <property type="entry name" value="Ble-like_N"/>
    <property type="match status" value="1"/>
</dbReference>
<dbReference type="SUPFAM" id="SSF54593">
    <property type="entry name" value="Glyoxalase/Bleomycin resistance protein/Dihydroxybiphenyl dioxygenase"/>
    <property type="match status" value="1"/>
</dbReference>
<dbReference type="Proteomes" id="UP001500839">
    <property type="component" value="Unassembled WGS sequence"/>
</dbReference>
<dbReference type="InterPro" id="IPR037523">
    <property type="entry name" value="VOC_core"/>
</dbReference>
<gene>
    <name evidence="2" type="ORF">GCM10023353_02160</name>
</gene>
<organism evidence="2 3">
    <name type="scientific">Tomitella cavernea</name>
    <dbReference type="NCBI Taxonomy" id="1387982"/>
    <lineage>
        <taxon>Bacteria</taxon>
        <taxon>Bacillati</taxon>
        <taxon>Actinomycetota</taxon>
        <taxon>Actinomycetes</taxon>
        <taxon>Mycobacteriales</taxon>
        <taxon>Tomitella</taxon>
    </lineage>
</organism>
<dbReference type="RefSeq" id="WP_200173162.1">
    <property type="nucleotide sequence ID" value="NZ_BAABKQ010000001.1"/>
</dbReference>
<dbReference type="PANTHER" id="PTHR36503:SF2">
    <property type="entry name" value="BLR2408 PROTEIN"/>
    <property type="match status" value="1"/>
</dbReference>
<dbReference type="PROSITE" id="PS51819">
    <property type="entry name" value="VOC"/>
    <property type="match status" value="1"/>
</dbReference>
<dbReference type="InterPro" id="IPR029068">
    <property type="entry name" value="Glyas_Bleomycin-R_OHBP_Dase"/>
</dbReference>
<protein>
    <submittedName>
        <fullName evidence="2">Glyoxalase</fullName>
    </submittedName>
</protein>
<dbReference type="PANTHER" id="PTHR36503">
    <property type="entry name" value="BLR2520 PROTEIN"/>
    <property type="match status" value="1"/>
</dbReference>
<evidence type="ECO:0000259" key="1">
    <source>
        <dbReference type="PROSITE" id="PS51819"/>
    </source>
</evidence>
<evidence type="ECO:0000313" key="2">
    <source>
        <dbReference type="EMBL" id="GAA4803490.1"/>
    </source>
</evidence>